<accession>A0A915D6A6</accession>
<protein>
    <submittedName>
        <fullName evidence="2">Uncharacterized protein</fullName>
    </submittedName>
</protein>
<evidence type="ECO:0000313" key="1">
    <source>
        <dbReference type="Proteomes" id="UP000887574"/>
    </source>
</evidence>
<dbReference type="Proteomes" id="UP000887574">
    <property type="component" value="Unplaced"/>
</dbReference>
<dbReference type="WBParaSite" id="jg1585">
    <property type="protein sequence ID" value="jg1585"/>
    <property type="gene ID" value="jg1585"/>
</dbReference>
<proteinExistence type="predicted"/>
<reference evidence="2" key="1">
    <citation type="submission" date="2022-11" db="UniProtKB">
        <authorList>
            <consortium name="WormBaseParasite"/>
        </authorList>
    </citation>
    <scope>IDENTIFICATION</scope>
</reference>
<sequence>MLAVSTSIHANIGRLEVKVMAKVNEVAACYPTIDTERSIVSKELHRKWVFAVGNVLGPSEWFHARRQCKNNFMAIACINGFKQARILHALSADPLLFNFGNVWYLESNLL</sequence>
<organism evidence="1 2">
    <name type="scientific">Ditylenchus dipsaci</name>
    <dbReference type="NCBI Taxonomy" id="166011"/>
    <lineage>
        <taxon>Eukaryota</taxon>
        <taxon>Metazoa</taxon>
        <taxon>Ecdysozoa</taxon>
        <taxon>Nematoda</taxon>
        <taxon>Chromadorea</taxon>
        <taxon>Rhabditida</taxon>
        <taxon>Tylenchina</taxon>
        <taxon>Tylenchomorpha</taxon>
        <taxon>Sphaerularioidea</taxon>
        <taxon>Anguinidae</taxon>
        <taxon>Anguininae</taxon>
        <taxon>Ditylenchus</taxon>
    </lineage>
</organism>
<dbReference type="AlphaFoldDB" id="A0A915D6A6"/>
<name>A0A915D6A6_9BILA</name>
<keyword evidence="1" id="KW-1185">Reference proteome</keyword>
<evidence type="ECO:0000313" key="2">
    <source>
        <dbReference type="WBParaSite" id="jg1585"/>
    </source>
</evidence>